<feature type="domain" description="Aminoglycoside phosphotransferase" evidence="1">
    <location>
        <begin position="31"/>
        <end position="260"/>
    </location>
</feature>
<evidence type="ECO:0000313" key="3">
    <source>
        <dbReference type="Proteomes" id="UP000234328"/>
    </source>
</evidence>
<dbReference type="CDD" id="cd05154">
    <property type="entry name" value="ACAD10_11_N-like"/>
    <property type="match status" value="1"/>
</dbReference>
<evidence type="ECO:0000259" key="1">
    <source>
        <dbReference type="Pfam" id="PF01636"/>
    </source>
</evidence>
<comment type="caution">
    <text evidence="2">The sequence shown here is derived from an EMBL/GenBank/DDBJ whole genome shotgun (WGS) entry which is preliminary data.</text>
</comment>
<dbReference type="Gene3D" id="3.90.1200.10">
    <property type="match status" value="1"/>
</dbReference>
<reference evidence="2 3" key="1">
    <citation type="submission" date="2017-10" db="EMBL/GenBank/DDBJ databases">
        <title>Two draft genome sequences of Pusillimonas sp. strains isolated from a nitrate- and radionuclide-contaminated groundwater in Russia.</title>
        <authorList>
            <person name="Grouzdev D.S."/>
            <person name="Tourova T.P."/>
            <person name="Goeva M.A."/>
            <person name="Babich T.L."/>
            <person name="Sokolova D.S."/>
            <person name="Abdullin R."/>
            <person name="Poltaraus A.B."/>
            <person name="Toshchakov S.V."/>
            <person name="Nazina T.N."/>
        </authorList>
    </citation>
    <scope>NUCLEOTIDE SEQUENCE [LARGE SCALE GENOMIC DNA]</scope>
    <source>
        <strain evidence="2 3">JR1/69-2-13</strain>
    </source>
</reference>
<dbReference type="SUPFAM" id="SSF56112">
    <property type="entry name" value="Protein kinase-like (PK-like)"/>
    <property type="match status" value="1"/>
</dbReference>
<dbReference type="InterPro" id="IPR002575">
    <property type="entry name" value="Aminoglycoside_PTrfase"/>
</dbReference>
<dbReference type="InterPro" id="IPR041726">
    <property type="entry name" value="ACAD10_11_N"/>
</dbReference>
<organism evidence="2 3">
    <name type="scientific">Pollutimonas nitritireducens</name>
    <dbReference type="NCBI Taxonomy" id="2045209"/>
    <lineage>
        <taxon>Bacteria</taxon>
        <taxon>Pseudomonadati</taxon>
        <taxon>Pseudomonadota</taxon>
        <taxon>Betaproteobacteria</taxon>
        <taxon>Burkholderiales</taxon>
        <taxon>Alcaligenaceae</taxon>
        <taxon>Pollutimonas</taxon>
    </lineage>
</organism>
<protein>
    <submittedName>
        <fullName evidence="2">Phosphotransferase family protein</fullName>
    </submittedName>
</protein>
<keyword evidence="3" id="KW-1185">Reference proteome</keyword>
<dbReference type="Pfam" id="PF01636">
    <property type="entry name" value="APH"/>
    <property type="match status" value="1"/>
</dbReference>
<dbReference type="OrthoDB" id="179763at2"/>
<accession>A0A2N4UG68</accession>
<dbReference type="InterPro" id="IPR011009">
    <property type="entry name" value="Kinase-like_dom_sf"/>
</dbReference>
<name>A0A2N4UG68_9BURK</name>
<dbReference type="GO" id="GO:0016740">
    <property type="term" value="F:transferase activity"/>
    <property type="evidence" value="ECO:0007669"/>
    <property type="project" value="UniProtKB-KW"/>
</dbReference>
<evidence type="ECO:0000313" key="2">
    <source>
        <dbReference type="EMBL" id="PLC54018.1"/>
    </source>
</evidence>
<dbReference type="Gene3D" id="3.30.200.20">
    <property type="entry name" value="Phosphorylase Kinase, domain 1"/>
    <property type="match status" value="1"/>
</dbReference>
<dbReference type="AlphaFoldDB" id="A0A2N4UG68"/>
<gene>
    <name evidence="2" type="ORF">CR155_11420</name>
</gene>
<keyword evidence="2" id="KW-0808">Transferase</keyword>
<sequence>MDLDDISRALALYVRDRNSAQDARVIKFCRLSGGAIQSNYGLSVHCTGGQRPGRLDLVVRSDSPSTIDASLSRELEFHILNVAWEAGVTVPQPLWLCTDTEIIGNVFCVMARVEGTAAGHKLVRGGLTSEQAQSLTHQLGIELARLHRIRPPIARLDALPVPQSSPATARIRQYRVALDAISEPHPVLEWSLNWLQDNVPLDTDVVLCHGDFRTGNYMVDQGRLTGILDWEFAAWSDPYEDLGWLCSRSWRFGASHKEVGGVGDKKDLFAAYSGTSGHPVDPARVFYWEIMAMTRWAIIALQQAQRHLSGEQSSLELALTGRLLPEIEFDILTQLAQGSPHE</sequence>
<dbReference type="EMBL" id="PDNV01000006">
    <property type="protein sequence ID" value="PLC54018.1"/>
    <property type="molecule type" value="Genomic_DNA"/>
</dbReference>
<dbReference type="InterPro" id="IPR051678">
    <property type="entry name" value="AGP_Transferase"/>
</dbReference>
<dbReference type="PANTHER" id="PTHR21310:SF57">
    <property type="entry name" value="BLR2944 PROTEIN"/>
    <property type="match status" value="1"/>
</dbReference>
<proteinExistence type="predicted"/>
<dbReference type="Proteomes" id="UP000234328">
    <property type="component" value="Unassembled WGS sequence"/>
</dbReference>
<dbReference type="RefSeq" id="WP_102070135.1">
    <property type="nucleotide sequence ID" value="NZ_PDNV01000006.1"/>
</dbReference>
<dbReference type="PANTHER" id="PTHR21310">
    <property type="entry name" value="AMINOGLYCOSIDE PHOSPHOTRANSFERASE-RELATED-RELATED"/>
    <property type="match status" value="1"/>
</dbReference>